<dbReference type="EMBL" id="JASNJD010000009">
    <property type="protein sequence ID" value="MDK3018633.1"/>
    <property type="molecule type" value="Genomic_DNA"/>
</dbReference>
<dbReference type="PANTHER" id="PTHR23026:SF123">
    <property type="entry name" value="NAD(P)H NITROREDUCTASE RV3131-RELATED"/>
    <property type="match status" value="1"/>
</dbReference>
<name>A0ABT7F203_9RHOB</name>
<dbReference type="Gene3D" id="3.40.109.10">
    <property type="entry name" value="NADH Oxidase"/>
    <property type="match status" value="1"/>
</dbReference>
<proteinExistence type="predicted"/>
<dbReference type="NCBIfam" id="NF047509">
    <property type="entry name" value="Rv3131_FMN_oxido"/>
    <property type="match status" value="1"/>
</dbReference>
<evidence type="ECO:0000313" key="2">
    <source>
        <dbReference type="EMBL" id="MDK3018633.1"/>
    </source>
</evidence>
<dbReference type="PANTHER" id="PTHR23026">
    <property type="entry name" value="NADPH NITROREDUCTASE"/>
    <property type="match status" value="1"/>
</dbReference>
<accession>A0ABT7F203</accession>
<dbReference type="InterPro" id="IPR000415">
    <property type="entry name" value="Nitroreductase-like"/>
</dbReference>
<feature type="signal peptide" evidence="1">
    <location>
        <begin position="1"/>
        <end position="22"/>
    </location>
</feature>
<dbReference type="Proteomes" id="UP001243757">
    <property type="component" value="Unassembled WGS sequence"/>
</dbReference>
<evidence type="ECO:0000313" key="3">
    <source>
        <dbReference type="Proteomes" id="UP001243757"/>
    </source>
</evidence>
<reference evidence="2 3" key="1">
    <citation type="submission" date="2023-05" db="EMBL/GenBank/DDBJ databases">
        <title>Pseudodonghicola sp. nov.</title>
        <authorList>
            <person name="Huang J."/>
        </authorList>
    </citation>
    <scope>NUCLEOTIDE SEQUENCE [LARGE SCALE GENOMIC DNA]</scope>
    <source>
        <strain evidence="2 3">IC7</strain>
    </source>
</reference>
<feature type="chain" id="PRO_5045845276" evidence="1">
    <location>
        <begin position="23"/>
        <end position="359"/>
    </location>
</feature>
<keyword evidence="3" id="KW-1185">Reference proteome</keyword>
<keyword evidence="1" id="KW-0732">Signal</keyword>
<gene>
    <name evidence="2" type="ORF">QO033_13200</name>
</gene>
<dbReference type="PROSITE" id="PS51257">
    <property type="entry name" value="PROKAR_LIPOPROTEIN"/>
    <property type="match status" value="1"/>
</dbReference>
<evidence type="ECO:0000256" key="1">
    <source>
        <dbReference type="SAM" id="SignalP"/>
    </source>
</evidence>
<sequence length="359" mass="38554">MLRREFLVAAGAALTVSACAGAAGRREDYAGYTAALRAPLRPEGGTPELIRFATLAPNGHNTQPWRFTESGRMIALHPDMTRRTPVVDPDDHHLFISLGAAAAHLELAGAAMGRSGRAEVRADGAVRYRWTPATPRESRLVAAIPARQSTRSPFDGRDVAPQALRRLDTAARAPGVRMVLLTGRPKLDPLADLIVAANGVQMDTPEFVAELKHWMRFNAARAMATGDGLYTAASGNPVFPDVIGSVMFDAFFRKAAENRRYARQMASTPAAALFFAERADPAHWTGLGMAVERFLLTATAEGLATAFVNQPAEVAAYRQALAALAGEPGLRPDLVIRVGHAPRLPYAPRRPVSEVLLPG</sequence>
<protein>
    <submittedName>
        <fullName evidence="2">Tat pathway signal protein</fullName>
    </submittedName>
</protein>
<dbReference type="InterPro" id="IPR050627">
    <property type="entry name" value="Nitroreductase/BluB"/>
</dbReference>
<comment type="caution">
    <text evidence="2">The sequence shown here is derived from an EMBL/GenBank/DDBJ whole genome shotgun (WGS) entry which is preliminary data.</text>
</comment>
<dbReference type="SUPFAM" id="SSF55469">
    <property type="entry name" value="FMN-dependent nitroreductase-like"/>
    <property type="match status" value="2"/>
</dbReference>
<organism evidence="2 3">
    <name type="scientific">Pseudodonghicola flavimaris</name>
    <dbReference type="NCBI Taxonomy" id="3050036"/>
    <lineage>
        <taxon>Bacteria</taxon>
        <taxon>Pseudomonadati</taxon>
        <taxon>Pseudomonadota</taxon>
        <taxon>Alphaproteobacteria</taxon>
        <taxon>Rhodobacterales</taxon>
        <taxon>Paracoccaceae</taxon>
        <taxon>Pseudodonghicola</taxon>
    </lineage>
</organism>